<evidence type="ECO:0000256" key="7">
    <source>
        <dbReference type="ARBA" id="ARBA00023136"/>
    </source>
</evidence>
<comment type="caution">
    <text evidence="10">The sequence shown here is derived from an EMBL/GenBank/DDBJ whole genome shotgun (WGS) entry which is preliminary data.</text>
</comment>
<feature type="transmembrane region" description="Helical" evidence="9">
    <location>
        <begin position="229"/>
        <end position="249"/>
    </location>
</feature>
<evidence type="ECO:0000256" key="8">
    <source>
        <dbReference type="SAM" id="MobiDB-lite"/>
    </source>
</evidence>
<sequence>MQKETGEDRSGEGGNTLVQDPGAARRIEKEAFQEGWRASASTIPAVLAWGMVSGMAMVKSGLTIYQSLGMSLLVYAGSAQFAALPLLAAGVPLLVVFFTAMIVNLRFVIFSAAVAPHFEHLPWYRRVWYGFFNGDISMAFFPQRYPPSTFNQPAGKIGYFAAICYPGWVAWQLGATIGILLGSQIPESWNIGFAGTLALIAVMIPMTSSLPALAGVVVSGTVAVLALELPYRLGLLLAMVLGMAAAMLADKLLPGSGNEDDAGAAA</sequence>
<comment type="similarity">
    <text evidence="2">Belongs to the AzlC family.</text>
</comment>
<comment type="subcellular location">
    <subcellularLocation>
        <location evidence="1">Cell membrane</location>
        <topology evidence="1">Multi-pass membrane protein</topology>
    </subcellularLocation>
</comment>
<evidence type="ECO:0000256" key="9">
    <source>
        <dbReference type="SAM" id="Phobius"/>
    </source>
</evidence>
<evidence type="ECO:0000256" key="1">
    <source>
        <dbReference type="ARBA" id="ARBA00004651"/>
    </source>
</evidence>
<keyword evidence="5 9" id="KW-0812">Transmembrane</keyword>
<keyword evidence="11" id="KW-1185">Reference proteome</keyword>
<accession>A0A225SVG1</accession>
<dbReference type="EMBL" id="NJGV01000006">
    <property type="protein sequence ID" value="OWY35163.1"/>
    <property type="molecule type" value="Genomic_DNA"/>
</dbReference>
<dbReference type="PANTHER" id="PTHR34979">
    <property type="entry name" value="INNER MEMBRANE PROTEIN YGAZ"/>
    <property type="match status" value="1"/>
</dbReference>
<evidence type="ECO:0000256" key="6">
    <source>
        <dbReference type="ARBA" id="ARBA00022989"/>
    </source>
</evidence>
<dbReference type="PANTHER" id="PTHR34979:SF1">
    <property type="entry name" value="INNER MEMBRANE PROTEIN YGAZ"/>
    <property type="match status" value="1"/>
</dbReference>
<dbReference type="GO" id="GO:1903785">
    <property type="term" value="P:L-valine transmembrane transport"/>
    <property type="evidence" value="ECO:0007669"/>
    <property type="project" value="TreeGrafter"/>
</dbReference>
<evidence type="ECO:0000256" key="5">
    <source>
        <dbReference type="ARBA" id="ARBA00022692"/>
    </source>
</evidence>
<dbReference type="InterPro" id="IPR011606">
    <property type="entry name" value="Brnchd-chn_aa_trnsp_permease"/>
</dbReference>
<name>A0A225SVG1_9BURK</name>
<dbReference type="Pfam" id="PF03591">
    <property type="entry name" value="AzlC"/>
    <property type="match status" value="1"/>
</dbReference>
<proteinExistence type="inferred from homology"/>
<evidence type="ECO:0000256" key="2">
    <source>
        <dbReference type="ARBA" id="ARBA00010735"/>
    </source>
</evidence>
<keyword evidence="7 9" id="KW-0472">Membrane</keyword>
<keyword evidence="4" id="KW-1003">Cell membrane</keyword>
<feature type="transmembrane region" description="Helical" evidence="9">
    <location>
        <begin position="157"/>
        <end position="181"/>
    </location>
</feature>
<evidence type="ECO:0000313" key="10">
    <source>
        <dbReference type="EMBL" id="OWY35163.1"/>
    </source>
</evidence>
<protein>
    <submittedName>
        <fullName evidence="10">Branched-chain amino acid transporter AzlC</fullName>
    </submittedName>
</protein>
<feature type="transmembrane region" description="Helical" evidence="9">
    <location>
        <begin position="193"/>
        <end position="217"/>
    </location>
</feature>
<keyword evidence="3" id="KW-0813">Transport</keyword>
<feature type="compositionally biased region" description="Basic and acidic residues" evidence="8">
    <location>
        <begin position="1"/>
        <end position="11"/>
    </location>
</feature>
<evidence type="ECO:0000313" key="11">
    <source>
        <dbReference type="Proteomes" id="UP000214747"/>
    </source>
</evidence>
<gene>
    <name evidence="10" type="ORF">CEJ45_07745</name>
</gene>
<feature type="transmembrane region" description="Helical" evidence="9">
    <location>
        <begin position="94"/>
        <end position="115"/>
    </location>
</feature>
<organism evidence="10 11">
    <name type="scientific">Herbaspirillum aquaticum</name>
    <dbReference type="NCBI Taxonomy" id="568783"/>
    <lineage>
        <taxon>Bacteria</taxon>
        <taxon>Pseudomonadati</taxon>
        <taxon>Pseudomonadota</taxon>
        <taxon>Betaproteobacteria</taxon>
        <taxon>Burkholderiales</taxon>
        <taxon>Oxalobacteraceae</taxon>
        <taxon>Herbaspirillum</taxon>
    </lineage>
</organism>
<evidence type="ECO:0000256" key="3">
    <source>
        <dbReference type="ARBA" id="ARBA00022448"/>
    </source>
</evidence>
<dbReference type="RefSeq" id="WP_088754596.1">
    <property type="nucleotide sequence ID" value="NZ_NJGV01000006.1"/>
</dbReference>
<feature type="region of interest" description="Disordered" evidence="8">
    <location>
        <begin position="1"/>
        <end position="20"/>
    </location>
</feature>
<dbReference type="GO" id="GO:0005886">
    <property type="term" value="C:plasma membrane"/>
    <property type="evidence" value="ECO:0007669"/>
    <property type="project" value="UniProtKB-SubCell"/>
</dbReference>
<keyword evidence="6 9" id="KW-1133">Transmembrane helix</keyword>
<reference evidence="10 11" key="1">
    <citation type="journal article" date="2010" name="Int. J. Syst. Evol. Microbiol.">
        <title>Reclassification of Herbaspirillum putei as a later heterotypic synonym of Herbaspirillum huttiense, with the description of H. huttiense subsp. huttiense subsp. nov. and H. huttiense subsp. putei subsp. nov., comb. nov., and description of Herbaspirillum aquaticum sp. nov.</title>
        <authorList>
            <person name="Dobritsa A.P."/>
            <person name="Reddy M.C."/>
            <person name="Samadpour M."/>
        </authorList>
    </citation>
    <scope>NUCLEOTIDE SEQUENCE [LARGE SCALE GENOMIC DNA]</scope>
    <source>
        <strain evidence="10 11">IEH 4430</strain>
    </source>
</reference>
<evidence type="ECO:0000256" key="4">
    <source>
        <dbReference type="ARBA" id="ARBA00022475"/>
    </source>
</evidence>
<dbReference type="AlphaFoldDB" id="A0A225SVG1"/>
<feature type="transmembrane region" description="Helical" evidence="9">
    <location>
        <begin position="38"/>
        <end position="58"/>
    </location>
</feature>
<dbReference type="Proteomes" id="UP000214747">
    <property type="component" value="Unassembled WGS sequence"/>
</dbReference>